<keyword evidence="14" id="KW-0472">Membrane</keyword>
<dbReference type="Pfam" id="PF00072">
    <property type="entry name" value="Response_reg"/>
    <property type="match status" value="1"/>
</dbReference>
<dbReference type="InterPro" id="IPR005467">
    <property type="entry name" value="His_kinase_dom"/>
</dbReference>
<protein>
    <recommendedName>
        <fullName evidence="3">histidine kinase</fullName>
        <ecNumber evidence="3">2.7.13.3</ecNumber>
    </recommendedName>
</protein>
<dbReference type="Pfam" id="PF00512">
    <property type="entry name" value="HisKA"/>
    <property type="match status" value="1"/>
</dbReference>
<sequence>MRTEVKATLTVGLIVAFLCFSFLFQGISQHNRSIDQLTKDAGDKIDQHVAGAQGFSFSLYDERIQSFIEIHPQITQAFIERDRDQLMLLSGPIFNRLKKENPYFENIQFHLPDGTSFLRVHEPETFGDSIADKRPMVQSVHEEQLPISGCELGLHGNYYRIIVPVFADGIYAGAVEFGISMEMITDHLRRTINLPTASFIDQRWLIQQSLPPIEHSNKQISNNRLLINASPDSLFAHIPDMENMESNSPIFHVRDLTINDRHYILHIHTLFSDFNGMPYCGIIAAQDITDLVASKRLFLLQTLVTCVGLLLLTLLTLHFTFGKMIRGMAQETERRKDAEKTSHSTTMFLKSLIESIPDLIFSKDQDGVYQVCNRSFTTFFNKSQEAMLGHTDHELFPEEQAKRFIASDREAMEKGLFRSPRLWHQGPDGSQIAMDTIKIPFRNHDGQILGIIGISRNVTDNKKTEDALKNAAKQWATTIDASDDAIFLIDLNQRLLRANKAFYAMTGTAPETTLNTLIQDITHPEGEKTACALCRAHESKQDTTLIMEADTTGNPMGRPIQATIKVVRDLDDQPVSIFTSLHDLTYQRQIEDQIRSSRDEWERTFHAITDLITIQDSEMRILKANQAARDLLEKDGKSLIGQTCYQAFRGQDLPCPDCPGLTSLTEGKTCSEIIEHKTLNKLFHVTISPIFDPSGKILHLAHVARDITDQKKMEQELFQAHKMDAIGILSGGIAHDFNNILTAIIGFAEIARFNTPPEDPMYEHLEQILQGGRRAADLVKQILTFSRKDDELKPTPLSPHLIIKEALKMLNASLPKTVSIHQEIDQDCGMIMADSTRIHQLIINLCTNAFHAMENEQGTITIKLQRKEVTAEELAGEKECTPGPYIVLTISDTGCGMDEKTRALIFDPYYTTKEMGRGTGLGLSVTLGIIKQYHGLIRVESAPGAGSTFTVYLPALVDPMLDDKSTNILAATNMATGSEQVMLIDDERSILAMQQTVLNYLGYKVTCFNDSEEAMEFFTTHPDQFDLIVTDQTMPKITGIEVIHQVLKLRPHMPIIISTGYSSILHKEEALSIGARIFLRKPVKIEVLAAAVREALDG</sequence>
<keyword evidence="7 14" id="KW-0812">Transmembrane</keyword>
<dbReference type="PANTHER" id="PTHR43065:SF42">
    <property type="entry name" value="TWO-COMPONENT SENSOR PPRA"/>
    <property type="match status" value="1"/>
</dbReference>
<dbReference type="PROSITE" id="PS50113">
    <property type="entry name" value="PAC"/>
    <property type="match status" value="2"/>
</dbReference>
<dbReference type="PANTHER" id="PTHR43065">
    <property type="entry name" value="SENSOR HISTIDINE KINASE"/>
    <property type="match status" value="1"/>
</dbReference>
<dbReference type="Pfam" id="PF02518">
    <property type="entry name" value="HATPase_c"/>
    <property type="match status" value="1"/>
</dbReference>
<dbReference type="SMART" id="SM00091">
    <property type="entry name" value="PAS"/>
    <property type="match status" value="3"/>
</dbReference>
<evidence type="ECO:0000256" key="5">
    <source>
        <dbReference type="ARBA" id="ARBA00022553"/>
    </source>
</evidence>
<feature type="transmembrane region" description="Helical" evidence="14">
    <location>
        <begin position="298"/>
        <end position="321"/>
    </location>
</feature>
<organism evidence="19 20">
    <name type="scientific">Candidatus Desulfatifera sulfidica</name>
    <dbReference type="NCBI Taxonomy" id="2841691"/>
    <lineage>
        <taxon>Bacteria</taxon>
        <taxon>Pseudomonadati</taxon>
        <taxon>Thermodesulfobacteriota</taxon>
        <taxon>Desulfobulbia</taxon>
        <taxon>Desulfobulbales</taxon>
        <taxon>Desulfobulbaceae</taxon>
        <taxon>Candidatus Desulfatifera</taxon>
    </lineage>
</organism>
<dbReference type="CDD" id="cd00130">
    <property type="entry name" value="PAS"/>
    <property type="match status" value="2"/>
</dbReference>
<reference evidence="19 20" key="1">
    <citation type="submission" date="2020-08" db="EMBL/GenBank/DDBJ databases">
        <title>Bridging the membrane lipid divide: bacteria of the FCB group superphylum have the potential to synthesize archaeal ether lipids.</title>
        <authorList>
            <person name="Villanueva L."/>
            <person name="Von Meijenfeldt F.A.B."/>
            <person name="Westbye A.B."/>
            <person name="Yadav S."/>
            <person name="Hopmans E.C."/>
            <person name="Dutilh B.E."/>
            <person name="Sinninghe Damste J.S."/>
        </authorList>
    </citation>
    <scope>NUCLEOTIDE SEQUENCE [LARGE SCALE GENOMIC DNA]</scope>
    <source>
        <strain evidence="19">NIOZ-UU81</strain>
    </source>
</reference>
<name>A0A8J6TC81_9BACT</name>
<dbReference type="InterPro" id="IPR029150">
    <property type="entry name" value="dCache_3"/>
</dbReference>
<accession>A0A8J6TC81</accession>
<dbReference type="InterPro" id="IPR004358">
    <property type="entry name" value="Sig_transdc_His_kin-like_C"/>
</dbReference>
<evidence type="ECO:0000256" key="11">
    <source>
        <dbReference type="ARBA" id="ARBA00022989"/>
    </source>
</evidence>
<dbReference type="InterPro" id="IPR003594">
    <property type="entry name" value="HATPase_dom"/>
</dbReference>
<dbReference type="CDD" id="cd00156">
    <property type="entry name" value="REC"/>
    <property type="match status" value="1"/>
</dbReference>
<dbReference type="InterPro" id="IPR001789">
    <property type="entry name" value="Sig_transdc_resp-reg_receiver"/>
</dbReference>
<keyword evidence="4" id="KW-1003">Cell membrane</keyword>
<dbReference type="SUPFAM" id="SSF52172">
    <property type="entry name" value="CheY-like"/>
    <property type="match status" value="1"/>
</dbReference>
<evidence type="ECO:0000256" key="8">
    <source>
        <dbReference type="ARBA" id="ARBA00022741"/>
    </source>
</evidence>
<feature type="domain" description="Histidine kinase" evidence="15">
    <location>
        <begin position="732"/>
        <end position="957"/>
    </location>
</feature>
<proteinExistence type="predicted"/>
<dbReference type="PRINTS" id="PR00344">
    <property type="entry name" value="BCTRLSENSOR"/>
</dbReference>
<dbReference type="Gene3D" id="3.30.565.10">
    <property type="entry name" value="Histidine kinase-like ATPase, C-terminal domain"/>
    <property type="match status" value="1"/>
</dbReference>
<dbReference type="InterPro" id="IPR011006">
    <property type="entry name" value="CheY-like_superfamily"/>
</dbReference>
<feature type="domain" description="PAC" evidence="18">
    <location>
        <begin position="410"/>
        <end position="470"/>
    </location>
</feature>
<dbReference type="CDD" id="cd00082">
    <property type="entry name" value="HisKA"/>
    <property type="match status" value="1"/>
</dbReference>
<dbReference type="InterPro" id="IPR036890">
    <property type="entry name" value="HATPase_C_sf"/>
</dbReference>
<dbReference type="PROSITE" id="PS50112">
    <property type="entry name" value="PAS"/>
    <property type="match status" value="2"/>
</dbReference>
<gene>
    <name evidence="19" type="ORF">H8E79_03760</name>
</gene>
<evidence type="ECO:0000256" key="12">
    <source>
        <dbReference type="ARBA" id="ARBA00023012"/>
    </source>
</evidence>
<feature type="domain" description="PAC" evidence="18">
    <location>
        <begin position="667"/>
        <end position="719"/>
    </location>
</feature>
<dbReference type="InterPro" id="IPR003661">
    <property type="entry name" value="HisK_dim/P_dom"/>
</dbReference>
<comment type="subcellular location">
    <subcellularLocation>
        <location evidence="2">Cell membrane</location>
        <topology evidence="2">Multi-pass membrane protein</topology>
    </subcellularLocation>
</comment>
<dbReference type="SUPFAM" id="SSF55874">
    <property type="entry name" value="ATPase domain of HSP90 chaperone/DNA topoisomerase II/histidine kinase"/>
    <property type="match status" value="1"/>
</dbReference>
<dbReference type="SUPFAM" id="SSF55785">
    <property type="entry name" value="PYP-like sensor domain (PAS domain)"/>
    <property type="match status" value="3"/>
</dbReference>
<dbReference type="SUPFAM" id="SSF47384">
    <property type="entry name" value="Homodimeric domain of signal transducing histidine kinase"/>
    <property type="match status" value="1"/>
</dbReference>
<dbReference type="SUPFAM" id="SSF103190">
    <property type="entry name" value="Sensory domain-like"/>
    <property type="match status" value="1"/>
</dbReference>
<feature type="domain" description="PAS" evidence="17">
    <location>
        <begin position="471"/>
        <end position="525"/>
    </location>
</feature>
<evidence type="ECO:0000256" key="9">
    <source>
        <dbReference type="ARBA" id="ARBA00022777"/>
    </source>
</evidence>
<dbReference type="GO" id="GO:0005524">
    <property type="term" value="F:ATP binding"/>
    <property type="evidence" value="ECO:0007669"/>
    <property type="project" value="UniProtKB-KW"/>
</dbReference>
<keyword evidence="11 14" id="KW-1133">Transmembrane helix</keyword>
<evidence type="ECO:0000259" key="18">
    <source>
        <dbReference type="PROSITE" id="PS50113"/>
    </source>
</evidence>
<dbReference type="EMBL" id="JACNLK010000032">
    <property type="protein sequence ID" value="MBC8208270.1"/>
    <property type="molecule type" value="Genomic_DNA"/>
</dbReference>
<dbReference type="GO" id="GO:0005886">
    <property type="term" value="C:plasma membrane"/>
    <property type="evidence" value="ECO:0007669"/>
    <property type="project" value="UniProtKB-SubCell"/>
</dbReference>
<dbReference type="GO" id="GO:0000155">
    <property type="term" value="F:phosphorelay sensor kinase activity"/>
    <property type="evidence" value="ECO:0007669"/>
    <property type="project" value="InterPro"/>
</dbReference>
<dbReference type="NCBIfam" id="TIGR00229">
    <property type="entry name" value="sensory_box"/>
    <property type="match status" value="3"/>
</dbReference>
<evidence type="ECO:0000256" key="4">
    <source>
        <dbReference type="ARBA" id="ARBA00022475"/>
    </source>
</evidence>
<dbReference type="SMART" id="SM00387">
    <property type="entry name" value="HATPase_c"/>
    <property type="match status" value="1"/>
</dbReference>
<evidence type="ECO:0000256" key="14">
    <source>
        <dbReference type="SAM" id="Phobius"/>
    </source>
</evidence>
<dbReference type="Proteomes" id="UP000599024">
    <property type="component" value="Unassembled WGS sequence"/>
</dbReference>
<evidence type="ECO:0000313" key="20">
    <source>
        <dbReference type="Proteomes" id="UP000599024"/>
    </source>
</evidence>
<keyword evidence="10" id="KW-0067">ATP-binding</keyword>
<evidence type="ECO:0000259" key="17">
    <source>
        <dbReference type="PROSITE" id="PS50112"/>
    </source>
</evidence>
<evidence type="ECO:0000313" key="19">
    <source>
        <dbReference type="EMBL" id="MBC8208270.1"/>
    </source>
</evidence>
<dbReference type="InterPro" id="IPR000700">
    <property type="entry name" value="PAS-assoc_C"/>
</dbReference>
<evidence type="ECO:0000256" key="7">
    <source>
        <dbReference type="ARBA" id="ARBA00022692"/>
    </source>
</evidence>
<dbReference type="InterPro" id="IPR035965">
    <property type="entry name" value="PAS-like_dom_sf"/>
</dbReference>
<evidence type="ECO:0000259" key="16">
    <source>
        <dbReference type="PROSITE" id="PS50110"/>
    </source>
</evidence>
<feature type="domain" description="Response regulatory" evidence="16">
    <location>
        <begin position="980"/>
        <end position="1096"/>
    </location>
</feature>
<feature type="modified residue" description="4-aspartylphosphate" evidence="13">
    <location>
        <position position="1031"/>
    </location>
</feature>
<feature type="domain" description="PAS" evidence="17">
    <location>
        <begin position="345"/>
        <end position="415"/>
    </location>
</feature>
<dbReference type="AlphaFoldDB" id="A0A8J6TC81"/>
<dbReference type="InterPro" id="IPR036097">
    <property type="entry name" value="HisK_dim/P_sf"/>
</dbReference>
<keyword evidence="8" id="KW-0547">Nucleotide-binding</keyword>
<evidence type="ECO:0000256" key="2">
    <source>
        <dbReference type="ARBA" id="ARBA00004651"/>
    </source>
</evidence>
<evidence type="ECO:0000256" key="1">
    <source>
        <dbReference type="ARBA" id="ARBA00000085"/>
    </source>
</evidence>
<dbReference type="Pfam" id="PF08448">
    <property type="entry name" value="PAS_4"/>
    <property type="match status" value="2"/>
</dbReference>
<feature type="transmembrane region" description="Helical" evidence="14">
    <location>
        <begin position="7"/>
        <end position="27"/>
    </location>
</feature>
<evidence type="ECO:0000259" key="15">
    <source>
        <dbReference type="PROSITE" id="PS50109"/>
    </source>
</evidence>
<dbReference type="Gene3D" id="3.40.50.2300">
    <property type="match status" value="1"/>
</dbReference>
<keyword evidence="9" id="KW-0418">Kinase</keyword>
<dbReference type="Gene3D" id="3.30.450.20">
    <property type="entry name" value="PAS domain"/>
    <property type="match status" value="3"/>
</dbReference>
<comment type="caution">
    <text evidence="19">The sequence shown here is derived from an EMBL/GenBank/DDBJ whole genome shotgun (WGS) entry which is preliminary data.</text>
</comment>
<keyword evidence="12" id="KW-0902">Two-component regulatory system</keyword>
<dbReference type="Pfam" id="PF14827">
    <property type="entry name" value="dCache_3"/>
    <property type="match status" value="1"/>
</dbReference>
<dbReference type="InterPro" id="IPR029151">
    <property type="entry name" value="Sensor-like_sf"/>
</dbReference>
<dbReference type="Pfam" id="PF13426">
    <property type="entry name" value="PAS_9"/>
    <property type="match status" value="1"/>
</dbReference>
<evidence type="ECO:0000256" key="10">
    <source>
        <dbReference type="ARBA" id="ARBA00022840"/>
    </source>
</evidence>
<dbReference type="Gene3D" id="1.10.287.130">
    <property type="match status" value="1"/>
</dbReference>
<dbReference type="SMART" id="SM00448">
    <property type="entry name" value="REC"/>
    <property type="match status" value="1"/>
</dbReference>
<evidence type="ECO:0000256" key="6">
    <source>
        <dbReference type="ARBA" id="ARBA00022679"/>
    </source>
</evidence>
<dbReference type="PROSITE" id="PS50109">
    <property type="entry name" value="HIS_KIN"/>
    <property type="match status" value="1"/>
</dbReference>
<dbReference type="EC" id="2.7.13.3" evidence="3"/>
<keyword evidence="6" id="KW-0808">Transferase</keyword>
<evidence type="ECO:0000256" key="3">
    <source>
        <dbReference type="ARBA" id="ARBA00012438"/>
    </source>
</evidence>
<dbReference type="PROSITE" id="PS50110">
    <property type="entry name" value="RESPONSE_REGULATORY"/>
    <property type="match status" value="1"/>
</dbReference>
<dbReference type="InterPro" id="IPR013656">
    <property type="entry name" value="PAS_4"/>
</dbReference>
<evidence type="ECO:0000256" key="13">
    <source>
        <dbReference type="PROSITE-ProRule" id="PRU00169"/>
    </source>
</evidence>
<dbReference type="SMART" id="SM00388">
    <property type="entry name" value="HisKA"/>
    <property type="match status" value="1"/>
</dbReference>
<keyword evidence="5 13" id="KW-0597">Phosphoprotein</keyword>
<dbReference type="InterPro" id="IPR000014">
    <property type="entry name" value="PAS"/>
</dbReference>
<comment type="catalytic activity">
    <reaction evidence="1">
        <text>ATP + protein L-histidine = ADP + protein N-phospho-L-histidine.</text>
        <dbReference type="EC" id="2.7.13.3"/>
    </reaction>
</comment>